<evidence type="ECO:0000313" key="1">
    <source>
        <dbReference type="EMBL" id="KAK7504292.1"/>
    </source>
</evidence>
<organism evidence="1 2">
    <name type="scientific">Batillaria attramentaria</name>
    <dbReference type="NCBI Taxonomy" id="370345"/>
    <lineage>
        <taxon>Eukaryota</taxon>
        <taxon>Metazoa</taxon>
        <taxon>Spiralia</taxon>
        <taxon>Lophotrochozoa</taxon>
        <taxon>Mollusca</taxon>
        <taxon>Gastropoda</taxon>
        <taxon>Caenogastropoda</taxon>
        <taxon>Sorbeoconcha</taxon>
        <taxon>Cerithioidea</taxon>
        <taxon>Batillariidae</taxon>
        <taxon>Batillaria</taxon>
    </lineage>
</organism>
<feature type="non-terminal residue" evidence="1">
    <location>
        <position position="55"/>
    </location>
</feature>
<accession>A0ABD0LY08</accession>
<dbReference type="Proteomes" id="UP001519460">
    <property type="component" value="Unassembled WGS sequence"/>
</dbReference>
<gene>
    <name evidence="1" type="ORF">BaRGS_00004596</name>
</gene>
<protein>
    <submittedName>
        <fullName evidence="1">Uncharacterized protein</fullName>
    </submittedName>
</protein>
<evidence type="ECO:0000313" key="2">
    <source>
        <dbReference type="Proteomes" id="UP001519460"/>
    </source>
</evidence>
<dbReference type="EMBL" id="JACVVK020000016">
    <property type="protein sequence ID" value="KAK7504292.1"/>
    <property type="molecule type" value="Genomic_DNA"/>
</dbReference>
<reference evidence="1 2" key="1">
    <citation type="journal article" date="2023" name="Sci. Data">
        <title>Genome assembly of the Korean intertidal mud-creeper Batillaria attramentaria.</title>
        <authorList>
            <person name="Patra A.K."/>
            <person name="Ho P.T."/>
            <person name="Jun S."/>
            <person name="Lee S.J."/>
            <person name="Kim Y."/>
            <person name="Won Y.J."/>
        </authorList>
    </citation>
    <scope>NUCLEOTIDE SEQUENCE [LARGE SCALE GENOMIC DNA]</scope>
    <source>
        <strain evidence="1">Wonlab-2016</strain>
    </source>
</reference>
<name>A0ABD0LY08_9CAEN</name>
<proteinExistence type="predicted"/>
<comment type="caution">
    <text evidence="1">The sequence shown here is derived from an EMBL/GenBank/DDBJ whole genome shotgun (WGS) entry which is preliminary data.</text>
</comment>
<dbReference type="AlphaFoldDB" id="A0ABD0LY08"/>
<keyword evidence="2" id="KW-1185">Reference proteome</keyword>
<sequence length="55" mass="6682">MSPEPAWLPTDDDWQLKSVSHPFQVKHVTRYDRERLSLTETRRSDDRKPFSLLRR</sequence>